<dbReference type="GO" id="GO:0016020">
    <property type="term" value="C:membrane"/>
    <property type="evidence" value="ECO:0007669"/>
    <property type="project" value="InterPro"/>
</dbReference>
<evidence type="ECO:0000256" key="1">
    <source>
        <dbReference type="ARBA" id="ARBA00005417"/>
    </source>
</evidence>
<dbReference type="InterPro" id="IPR003593">
    <property type="entry name" value="AAA+_ATPase"/>
</dbReference>
<dbReference type="EMBL" id="AP014936">
    <property type="protein sequence ID" value="BAU48084.1"/>
    <property type="molecule type" value="Genomic_DNA"/>
</dbReference>
<gene>
    <name evidence="6" type="ORF">SVA_1522</name>
</gene>
<dbReference type="CDD" id="cd10147">
    <property type="entry name" value="Wzt_C-like"/>
    <property type="match status" value="1"/>
</dbReference>
<dbReference type="GO" id="GO:0016887">
    <property type="term" value="F:ATP hydrolysis activity"/>
    <property type="evidence" value="ECO:0007669"/>
    <property type="project" value="InterPro"/>
</dbReference>
<dbReference type="Pfam" id="PF00005">
    <property type="entry name" value="ABC_tran"/>
    <property type="match status" value="1"/>
</dbReference>
<dbReference type="SUPFAM" id="SSF52540">
    <property type="entry name" value="P-loop containing nucleoside triphosphate hydrolases"/>
    <property type="match status" value="1"/>
</dbReference>
<sequence length="452" mass="49856">MDNKDTAIRAEGVSKVYRIGLRDSAPDSLSGMLVDIVRSPVKNFRKYRSLYRFTSDETAAESGRSDLIWALRDVAFNVRRGEVLGIIGRNGAGKSTLLKILTRITPPTRGLVEIRGRVSSLLEVGTGFHQELTGRENIYLNGTILGMKKREVDRKFDEIVDFSGMERFLDTPVKRYSSGMAVRLAFAVAAHLEPEILIVDEVLAVGDADFQKKCIRKMKEVHTQGRTVLFVSHNMPFISMLCDRVILLQAGTVIADGPPQAVVSAYLHAGIGTPAAREWSDARSAPGADVARLRAVRIVDANRRPVTSADVTEPVGIEMTYEVVQSGRILLPSYWVYDEEGTMVFASLAQDGERFRRPSEKGRYTVTAWVPGNLLTAGTFFVTACLITRSPDSTQFDEQQVIAFNVLDNMGPGTARGDWGGDLPGVVRPLLEWTTEYSAGERSDADVRRALP</sequence>
<dbReference type="Gene3D" id="3.40.50.300">
    <property type="entry name" value="P-loop containing nucleotide triphosphate hydrolases"/>
    <property type="match status" value="1"/>
</dbReference>
<reference evidence="6 7" key="1">
    <citation type="submission" date="2015-08" db="EMBL/GenBank/DDBJ databases">
        <title>Complete genome sequence of Sulfurifustis variabilis.</title>
        <authorList>
            <person name="Miura A."/>
            <person name="Kojima H."/>
            <person name="Fukui M."/>
        </authorList>
    </citation>
    <scope>NUCLEOTIDE SEQUENCE [LARGE SCALE GENOMIC DNA]</scope>
    <source>
        <strain evidence="7">skN76</strain>
    </source>
</reference>
<keyword evidence="3" id="KW-0547">Nucleotide-binding</keyword>
<dbReference type="PANTHER" id="PTHR46743:SF2">
    <property type="entry name" value="TEICHOIC ACIDS EXPORT ATP-BINDING PROTEIN TAGH"/>
    <property type="match status" value="1"/>
</dbReference>
<dbReference type="SMART" id="SM00382">
    <property type="entry name" value="AAA"/>
    <property type="match status" value="1"/>
</dbReference>
<proteinExistence type="inferred from homology"/>
<evidence type="ECO:0000313" key="6">
    <source>
        <dbReference type="EMBL" id="BAU48084.1"/>
    </source>
</evidence>
<evidence type="ECO:0000259" key="5">
    <source>
        <dbReference type="PROSITE" id="PS50893"/>
    </source>
</evidence>
<organism evidence="6 7">
    <name type="scientific">Sulfurifustis variabilis</name>
    <dbReference type="NCBI Taxonomy" id="1675686"/>
    <lineage>
        <taxon>Bacteria</taxon>
        <taxon>Pseudomonadati</taxon>
        <taxon>Pseudomonadota</taxon>
        <taxon>Gammaproteobacteria</taxon>
        <taxon>Acidiferrobacterales</taxon>
        <taxon>Acidiferrobacteraceae</taxon>
        <taxon>Sulfurifustis</taxon>
    </lineage>
</organism>
<dbReference type="RefSeq" id="WP_197703418.1">
    <property type="nucleotide sequence ID" value="NZ_AP014936.1"/>
</dbReference>
<comment type="similarity">
    <text evidence="1">Belongs to the ABC transporter superfamily.</text>
</comment>
<dbReference type="PROSITE" id="PS00211">
    <property type="entry name" value="ABC_TRANSPORTER_1"/>
    <property type="match status" value="1"/>
</dbReference>
<keyword evidence="7" id="KW-1185">Reference proteome</keyword>
<evidence type="ECO:0000256" key="2">
    <source>
        <dbReference type="ARBA" id="ARBA00022448"/>
    </source>
</evidence>
<dbReference type="InterPro" id="IPR003439">
    <property type="entry name" value="ABC_transporter-like_ATP-bd"/>
</dbReference>
<dbReference type="InterPro" id="IPR027417">
    <property type="entry name" value="P-loop_NTPase"/>
</dbReference>
<evidence type="ECO:0000313" key="7">
    <source>
        <dbReference type="Proteomes" id="UP000218899"/>
    </source>
</evidence>
<dbReference type="CDD" id="cd03220">
    <property type="entry name" value="ABC_KpsT_Wzt"/>
    <property type="match status" value="1"/>
</dbReference>
<dbReference type="InterPro" id="IPR015860">
    <property type="entry name" value="ABC_transpr_TagH-like"/>
</dbReference>
<evidence type="ECO:0000256" key="3">
    <source>
        <dbReference type="ARBA" id="ARBA00022741"/>
    </source>
</evidence>
<protein>
    <submittedName>
        <fullName evidence="6">ABC transporter</fullName>
    </submittedName>
</protein>
<dbReference type="InterPro" id="IPR050683">
    <property type="entry name" value="Bact_Polysacc_Export_ATP-bd"/>
</dbReference>
<dbReference type="KEGG" id="sva:SVA_1522"/>
<dbReference type="GO" id="GO:0005524">
    <property type="term" value="F:ATP binding"/>
    <property type="evidence" value="ECO:0007669"/>
    <property type="project" value="UniProtKB-KW"/>
</dbReference>
<dbReference type="Pfam" id="PF14524">
    <property type="entry name" value="Wzt_C"/>
    <property type="match status" value="1"/>
</dbReference>
<dbReference type="GO" id="GO:0140359">
    <property type="term" value="F:ABC-type transporter activity"/>
    <property type="evidence" value="ECO:0007669"/>
    <property type="project" value="InterPro"/>
</dbReference>
<feature type="domain" description="ABC transporter" evidence="5">
    <location>
        <begin position="45"/>
        <end position="275"/>
    </location>
</feature>
<dbReference type="Proteomes" id="UP000218899">
    <property type="component" value="Chromosome"/>
</dbReference>
<dbReference type="AlphaFoldDB" id="A0A1B4V9D2"/>
<name>A0A1B4V9D2_9GAMM</name>
<dbReference type="InterPro" id="IPR029439">
    <property type="entry name" value="Wzt_C"/>
</dbReference>
<keyword evidence="4" id="KW-0067">ATP-binding</keyword>
<keyword evidence="2" id="KW-0813">Transport</keyword>
<dbReference type="InterPro" id="IPR017871">
    <property type="entry name" value="ABC_transporter-like_CS"/>
</dbReference>
<accession>A0A1B4V9D2</accession>
<dbReference type="PROSITE" id="PS50893">
    <property type="entry name" value="ABC_TRANSPORTER_2"/>
    <property type="match status" value="1"/>
</dbReference>
<dbReference type="PANTHER" id="PTHR46743">
    <property type="entry name" value="TEICHOIC ACIDS EXPORT ATP-BINDING PROTEIN TAGH"/>
    <property type="match status" value="1"/>
</dbReference>
<evidence type="ECO:0000256" key="4">
    <source>
        <dbReference type="ARBA" id="ARBA00022840"/>
    </source>
</evidence>